<dbReference type="PANTHER" id="PTHR21659">
    <property type="entry name" value="HYDROPHOBIC PROTEIN RCI2 LOW TEMPERATURE AND SALT RESPONSIVE PROTEIN LTI6 -RELATED"/>
    <property type="match status" value="1"/>
</dbReference>
<keyword evidence="5 6" id="KW-0472">Membrane</keyword>
<evidence type="ECO:0000256" key="1">
    <source>
        <dbReference type="ARBA" id="ARBA00004370"/>
    </source>
</evidence>
<proteinExistence type="inferred from homology"/>
<gene>
    <name evidence="7" type="primary">PMP3</name>
    <name evidence="7" type="ORF">HK099_002489</name>
</gene>
<dbReference type="EMBL" id="JADGJW010001825">
    <property type="protein sequence ID" value="KAJ3200844.1"/>
    <property type="molecule type" value="Genomic_DNA"/>
</dbReference>
<dbReference type="GO" id="GO:0016020">
    <property type="term" value="C:membrane"/>
    <property type="evidence" value="ECO:0007669"/>
    <property type="project" value="UniProtKB-SubCell"/>
</dbReference>
<comment type="subcellular location">
    <subcellularLocation>
        <location evidence="1">Membrane</location>
    </subcellularLocation>
</comment>
<keyword evidence="8" id="KW-1185">Reference proteome</keyword>
<dbReference type="AlphaFoldDB" id="A0AAD5TTA2"/>
<dbReference type="Pfam" id="PF01679">
    <property type="entry name" value="Pmp3"/>
    <property type="match status" value="1"/>
</dbReference>
<feature type="transmembrane region" description="Helical" evidence="6">
    <location>
        <begin position="36"/>
        <end position="55"/>
    </location>
</feature>
<comment type="similarity">
    <text evidence="2">Belongs to the UPF0057 (PMP3) family.</text>
</comment>
<comment type="caution">
    <text evidence="7">The sequence shown here is derived from an EMBL/GenBank/DDBJ whole genome shotgun (WGS) entry which is preliminary data.</text>
</comment>
<keyword evidence="3 6" id="KW-0812">Transmembrane</keyword>
<accession>A0AAD5TTA2</accession>
<evidence type="ECO:0000256" key="4">
    <source>
        <dbReference type="ARBA" id="ARBA00022989"/>
    </source>
</evidence>
<reference evidence="7" key="1">
    <citation type="submission" date="2020-05" db="EMBL/GenBank/DDBJ databases">
        <title>Phylogenomic resolution of chytrid fungi.</title>
        <authorList>
            <person name="Stajich J.E."/>
            <person name="Amses K."/>
            <person name="Simmons R."/>
            <person name="Seto K."/>
            <person name="Myers J."/>
            <person name="Bonds A."/>
            <person name="Quandt C.A."/>
            <person name="Barry K."/>
            <person name="Liu P."/>
            <person name="Grigoriev I."/>
            <person name="Longcore J.E."/>
            <person name="James T.Y."/>
        </authorList>
    </citation>
    <scope>NUCLEOTIDE SEQUENCE</scope>
    <source>
        <strain evidence="7">JEL0476</strain>
    </source>
</reference>
<dbReference type="Proteomes" id="UP001211065">
    <property type="component" value="Unassembled WGS sequence"/>
</dbReference>
<dbReference type="PANTHER" id="PTHR21659:SF42">
    <property type="entry name" value="UPF0057 MEMBRANE PROTEIN ZK632.10-RELATED"/>
    <property type="match status" value="1"/>
</dbReference>
<organism evidence="7 8">
    <name type="scientific">Clydaea vesicula</name>
    <dbReference type="NCBI Taxonomy" id="447962"/>
    <lineage>
        <taxon>Eukaryota</taxon>
        <taxon>Fungi</taxon>
        <taxon>Fungi incertae sedis</taxon>
        <taxon>Chytridiomycota</taxon>
        <taxon>Chytridiomycota incertae sedis</taxon>
        <taxon>Chytridiomycetes</taxon>
        <taxon>Lobulomycetales</taxon>
        <taxon>Lobulomycetaceae</taxon>
        <taxon>Clydaea</taxon>
    </lineage>
</organism>
<evidence type="ECO:0000313" key="7">
    <source>
        <dbReference type="EMBL" id="KAJ3200844.1"/>
    </source>
</evidence>
<evidence type="ECO:0000256" key="6">
    <source>
        <dbReference type="SAM" id="Phobius"/>
    </source>
</evidence>
<protein>
    <submittedName>
        <fullName evidence="7">Plasma membrane proteolipid Pmp3</fullName>
    </submittedName>
</protein>
<evidence type="ECO:0000256" key="3">
    <source>
        <dbReference type="ARBA" id="ARBA00022692"/>
    </source>
</evidence>
<keyword evidence="4 6" id="KW-1133">Transmembrane helix</keyword>
<name>A0AAD5TTA2_9FUNG</name>
<dbReference type="InterPro" id="IPR000612">
    <property type="entry name" value="PMP3"/>
</dbReference>
<sequence>MGSGFIDFLSILFAILLPPLGVFIERGCDVDFWINVLLTILGFIPGVVHAIWVILSTREKRERGYVEI</sequence>
<evidence type="ECO:0000313" key="8">
    <source>
        <dbReference type="Proteomes" id="UP001211065"/>
    </source>
</evidence>
<evidence type="ECO:0000256" key="2">
    <source>
        <dbReference type="ARBA" id="ARBA00009530"/>
    </source>
</evidence>
<feature type="transmembrane region" description="Helical" evidence="6">
    <location>
        <begin position="5"/>
        <end position="24"/>
    </location>
</feature>
<evidence type="ECO:0000256" key="5">
    <source>
        <dbReference type="ARBA" id="ARBA00023136"/>
    </source>
</evidence>
<dbReference type="PROSITE" id="PS01309">
    <property type="entry name" value="UPF0057"/>
    <property type="match status" value="1"/>
</dbReference>